<proteinExistence type="predicted"/>
<reference evidence="1 2" key="1">
    <citation type="submission" date="2023-01" db="EMBL/GenBank/DDBJ databases">
        <title>Analysis of 21 Apiospora genomes using comparative genomics revels a genus with tremendous synthesis potential of carbohydrate active enzymes and secondary metabolites.</title>
        <authorList>
            <person name="Sorensen T."/>
        </authorList>
    </citation>
    <scope>NUCLEOTIDE SEQUENCE [LARGE SCALE GENOMIC DNA]</scope>
    <source>
        <strain evidence="1 2">CBS 135458</strain>
    </source>
</reference>
<organism evidence="1 2">
    <name type="scientific">Apiospora phragmitis</name>
    <dbReference type="NCBI Taxonomy" id="2905665"/>
    <lineage>
        <taxon>Eukaryota</taxon>
        <taxon>Fungi</taxon>
        <taxon>Dikarya</taxon>
        <taxon>Ascomycota</taxon>
        <taxon>Pezizomycotina</taxon>
        <taxon>Sordariomycetes</taxon>
        <taxon>Xylariomycetidae</taxon>
        <taxon>Amphisphaeriales</taxon>
        <taxon>Apiosporaceae</taxon>
        <taxon>Apiospora</taxon>
    </lineage>
</organism>
<evidence type="ECO:0000313" key="1">
    <source>
        <dbReference type="EMBL" id="KAK8064667.1"/>
    </source>
</evidence>
<comment type="caution">
    <text evidence="1">The sequence shown here is derived from an EMBL/GenBank/DDBJ whole genome shotgun (WGS) entry which is preliminary data.</text>
</comment>
<sequence length="138" mass="15192">MVYNTLEQDELIIQTDGQFRNTTIPGLEIAESRGFGDFGVANGAEQDGFWSDNDANNHADAANERLGCIVILFAIIRDNLNASDENIPELTWVTVWTSIESSVAVMAMPLTGFILLLTRQKQNPSPEASTQATNFKNQ</sequence>
<dbReference type="EMBL" id="JAQQWL010000007">
    <property type="protein sequence ID" value="KAK8064667.1"/>
    <property type="molecule type" value="Genomic_DNA"/>
</dbReference>
<name>A0ABR1V0F3_9PEZI</name>
<gene>
    <name evidence="1" type="ORF">PG994_007305</name>
</gene>
<dbReference type="GeneID" id="92091777"/>
<dbReference type="Proteomes" id="UP001480595">
    <property type="component" value="Unassembled WGS sequence"/>
</dbReference>
<accession>A0ABR1V0F3</accession>
<keyword evidence="2" id="KW-1185">Reference proteome</keyword>
<dbReference type="RefSeq" id="XP_066715656.1">
    <property type="nucleotide sequence ID" value="XM_066858714.1"/>
</dbReference>
<evidence type="ECO:0000313" key="2">
    <source>
        <dbReference type="Proteomes" id="UP001480595"/>
    </source>
</evidence>
<protein>
    <submittedName>
        <fullName evidence="1">Uncharacterized protein</fullName>
    </submittedName>
</protein>